<dbReference type="EMBL" id="BHZD01000001">
    <property type="protein sequence ID" value="GCD46739.1"/>
    <property type="molecule type" value="Genomic_DNA"/>
</dbReference>
<evidence type="ECO:0000313" key="2">
    <source>
        <dbReference type="EMBL" id="GCD46739.1"/>
    </source>
</evidence>
<dbReference type="InterPro" id="IPR029068">
    <property type="entry name" value="Glyas_Bleomycin-R_OHBP_Dase"/>
</dbReference>
<evidence type="ECO:0000259" key="1">
    <source>
        <dbReference type="Pfam" id="PF13468"/>
    </source>
</evidence>
<sequence>MADAVLDHLVLATPDLEGTAAQVAALTGVRPVPGGGHPGRGTRNALLGLGDGAYLEIIGPDPAQPAPEAPRWFGIDALHGPRLAHWAVRVHGITRHVAQARALGYDPGEPVAMSRRAPDGSTLSWTLTPPRTGGGLVPFLLDWGDTPHPAAAQELPVVPLRAFSGTHPDPSTIRAELAALGATLAVEAGDEPGLSAVLEGRNGPVSVGLGAGAP</sequence>
<proteinExistence type="predicted"/>
<accession>A0A401WBU5</accession>
<comment type="caution">
    <text evidence="2">The sequence shown here is derived from an EMBL/GenBank/DDBJ whole genome shotgun (WGS) entry which is preliminary data.</text>
</comment>
<protein>
    <recommendedName>
        <fullName evidence="1">Glyoxalase-like domain-containing protein</fullName>
    </recommendedName>
</protein>
<dbReference type="RefSeq" id="WP_125057024.1">
    <property type="nucleotide sequence ID" value="NZ_BHZD01000001.1"/>
</dbReference>
<dbReference type="AlphaFoldDB" id="A0A401WBU5"/>
<dbReference type="Proteomes" id="UP000286746">
    <property type="component" value="Unassembled WGS sequence"/>
</dbReference>
<dbReference type="InterPro" id="IPR025870">
    <property type="entry name" value="Glyoxalase-like_dom"/>
</dbReference>
<dbReference type="Pfam" id="PF13468">
    <property type="entry name" value="Glyoxalase_3"/>
    <property type="match status" value="1"/>
</dbReference>
<evidence type="ECO:0000313" key="3">
    <source>
        <dbReference type="Proteomes" id="UP000286746"/>
    </source>
</evidence>
<name>A0A401WBU5_STREY</name>
<organism evidence="2 3">
    <name type="scientific">Streptomyces paromomycinus</name>
    <name type="common">Streptomyces rimosus subsp. paromomycinus</name>
    <dbReference type="NCBI Taxonomy" id="92743"/>
    <lineage>
        <taxon>Bacteria</taxon>
        <taxon>Bacillati</taxon>
        <taxon>Actinomycetota</taxon>
        <taxon>Actinomycetes</taxon>
        <taxon>Kitasatosporales</taxon>
        <taxon>Streptomycetaceae</taxon>
        <taxon>Streptomyces</taxon>
    </lineage>
</organism>
<gene>
    <name evidence="2" type="ORF">GKJPGBOP_06490</name>
</gene>
<keyword evidence="3" id="KW-1185">Reference proteome</keyword>
<dbReference type="Gene3D" id="3.10.180.10">
    <property type="entry name" value="2,3-Dihydroxybiphenyl 1,2-Dioxygenase, domain 1"/>
    <property type="match status" value="1"/>
</dbReference>
<reference evidence="2 3" key="1">
    <citation type="submission" date="2018-11" db="EMBL/GenBank/DDBJ databases">
        <title>Whole genome sequence of Streptomyces paromomycinus NBRC 15454(T).</title>
        <authorList>
            <person name="Komaki H."/>
            <person name="Tamura T."/>
        </authorList>
    </citation>
    <scope>NUCLEOTIDE SEQUENCE [LARGE SCALE GENOMIC DNA]</scope>
    <source>
        <strain evidence="2 3">NBRC 15454</strain>
    </source>
</reference>
<feature type="domain" description="Glyoxalase-like" evidence="1">
    <location>
        <begin position="6"/>
        <end position="180"/>
    </location>
</feature>
<dbReference type="PANTHER" id="PTHR40265:SF1">
    <property type="entry name" value="GLYOXALASE-LIKE DOMAIN-CONTAINING PROTEIN"/>
    <property type="match status" value="1"/>
</dbReference>
<dbReference type="SUPFAM" id="SSF54593">
    <property type="entry name" value="Glyoxalase/Bleomycin resistance protein/Dihydroxybiphenyl dioxygenase"/>
    <property type="match status" value="1"/>
</dbReference>
<dbReference type="PANTHER" id="PTHR40265">
    <property type="entry name" value="BLL2707 PROTEIN"/>
    <property type="match status" value="1"/>
</dbReference>